<reference evidence="2" key="2">
    <citation type="submission" date="2022-01" db="EMBL/GenBank/DDBJ databases">
        <authorList>
            <person name="Zivanovic Y."/>
            <person name="Moreira D."/>
            <person name="Lopez-Garcia P."/>
        </authorList>
    </citation>
    <scope>NUCLEOTIDE SEQUENCE</scope>
    <source>
        <strain evidence="2">G9</strain>
    </source>
</reference>
<organism evidence="2 3">
    <name type="scientific">Candidatus Synechococcus calcipolaris G9</name>
    <dbReference type="NCBI Taxonomy" id="1497997"/>
    <lineage>
        <taxon>Bacteria</taxon>
        <taxon>Bacillati</taxon>
        <taxon>Cyanobacteriota</taxon>
        <taxon>Cyanophyceae</taxon>
        <taxon>Synechococcales</taxon>
        <taxon>Synechococcaceae</taxon>
        <taxon>Synechococcus</taxon>
    </lineage>
</organism>
<keyword evidence="1" id="KW-0812">Transmembrane</keyword>
<protein>
    <submittedName>
        <fullName evidence="2">Hemagglutinin</fullName>
    </submittedName>
</protein>
<name>A0ABT6EZQ7_9SYNE</name>
<evidence type="ECO:0000313" key="2">
    <source>
        <dbReference type="EMBL" id="MDG2991058.1"/>
    </source>
</evidence>
<dbReference type="Gene3D" id="1.20.58.130">
    <property type="match status" value="1"/>
</dbReference>
<comment type="caution">
    <text evidence="2">The sequence shown here is derived from an EMBL/GenBank/DDBJ whole genome shotgun (WGS) entry which is preliminary data.</text>
</comment>
<keyword evidence="1" id="KW-0472">Membrane</keyword>
<evidence type="ECO:0000256" key="1">
    <source>
        <dbReference type="SAM" id="Phobius"/>
    </source>
</evidence>
<gene>
    <name evidence="2" type="ORF">L3556_08990</name>
</gene>
<dbReference type="EMBL" id="JAKKUT010000002">
    <property type="protein sequence ID" value="MDG2991058.1"/>
    <property type="molecule type" value="Genomic_DNA"/>
</dbReference>
<reference evidence="2" key="1">
    <citation type="journal article" date="2022" name="Genome Biol. Evol.">
        <title>A New Gene Family Diagnostic for Intracellular Biomineralization of Amorphous Ca Carbonates by Cyanobacteria.</title>
        <authorList>
            <person name="Benzerara K."/>
            <person name="Duprat E."/>
            <person name="Bitard-Feildel T."/>
            <person name="Caumes G."/>
            <person name="Cassier-Chauvat C."/>
            <person name="Chauvat F."/>
            <person name="Dezi M."/>
            <person name="Diop S.I."/>
            <person name="Gaschignard G."/>
            <person name="Gorgen S."/>
            <person name="Gugger M."/>
            <person name="Lopez-Garcia P."/>
            <person name="Millet M."/>
            <person name="Skouri-Panet F."/>
            <person name="Moreira D."/>
            <person name="Callebaut I."/>
        </authorList>
    </citation>
    <scope>NUCLEOTIDE SEQUENCE</scope>
    <source>
        <strain evidence="2">G9</strain>
    </source>
</reference>
<sequence>MSEQITASEAKQIMDLLQSMDKKLDVHIAETKGQFNTVHTEIKALNDKVDGLRSELRDDITELRGQQKTTDARLWGFIVALVTLVGSGVIKVLWFDRA</sequence>
<evidence type="ECO:0000313" key="3">
    <source>
        <dbReference type="Proteomes" id="UP001154265"/>
    </source>
</evidence>
<proteinExistence type="predicted"/>
<feature type="transmembrane region" description="Helical" evidence="1">
    <location>
        <begin position="74"/>
        <end position="95"/>
    </location>
</feature>
<accession>A0ABT6EZQ7</accession>
<keyword evidence="1" id="KW-1133">Transmembrane helix</keyword>
<keyword evidence="3" id="KW-1185">Reference proteome</keyword>
<dbReference type="Proteomes" id="UP001154265">
    <property type="component" value="Unassembled WGS sequence"/>
</dbReference>
<dbReference type="RefSeq" id="WP_277866938.1">
    <property type="nucleotide sequence ID" value="NZ_JAKKUT010000002.1"/>
</dbReference>